<organism evidence="3 4">
    <name type="scientific">Raphidocelis subcapitata</name>
    <dbReference type="NCBI Taxonomy" id="307507"/>
    <lineage>
        <taxon>Eukaryota</taxon>
        <taxon>Viridiplantae</taxon>
        <taxon>Chlorophyta</taxon>
        <taxon>core chlorophytes</taxon>
        <taxon>Chlorophyceae</taxon>
        <taxon>CS clade</taxon>
        <taxon>Sphaeropleales</taxon>
        <taxon>Selenastraceae</taxon>
        <taxon>Raphidocelis</taxon>
    </lineage>
</organism>
<dbReference type="SUPFAM" id="SSF53448">
    <property type="entry name" value="Nucleotide-diphospho-sugar transferases"/>
    <property type="match status" value="1"/>
</dbReference>
<evidence type="ECO:0000313" key="4">
    <source>
        <dbReference type="Proteomes" id="UP000247498"/>
    </source>
</evidence>
<dbReference type="Gene3D" id="3.90.550.20">
    <property type="match status" value="1"/>
</dbReference>
<dbReference type="EMBL" id="BDRX01000078">
    <property type="protein sequence ID" value="GBF96338.1"/>
    <property type="molecule type" value="Genomic_DNA"/>
</dbReference>
<keyword evidence="3" id="KW-0328">Glycosyltransferase</keyword>
<feature type="region of interest" description="Disordered" evidence="1">
    <location>
        <begin position="448"/>
        <end position="494"/>
    </location>
</feature>
<feature type="region of interest" description="Disordered" evidence="1">
    <location>
        <begin position="612"/>
        <end position="670"/>
    </location>
</feature>
<dbReference type="Pfam" id="PF04488">
    <property type="entry name" value="Gly_transf_sug"/>
    <property type="match status" value="1"/>
</dbReference>
<keyword evidence="4" id="KW-1185">Reference proteome</keyword>
<dbReference type="PANTHER" id="PTHR31834">
    <property type="entry name" value="INITIATION-SPECIFIC ALPHA-1,6-MANNOSYLTRANSFERASE"/>
    <property type="match status" value="1"/>
</dbReference>
<feature type="signal peptide" evidence="2">
    <location>
        <begin position="1"/>
        <end position="30"/>
    </location>
</feature>
<evidence type="ECO:0000256" key="2">
    <source>
        <dbReference type="SAM" id="SignalP"/>
    </source>
</evidence>
<protein>
    <submittedName>
        <fullName evidence="3">Alpha-1,6-mannosyltransferase subunit</fullName>
    </submittedName>
</protein>
<dbReference type="InterPro" id="IPR007577">
    <property type="entry name" value="GlycoTrfase_DXD_sugar-bd_CS"/>
</dbReference>
<reference evidence="3 4" key="1">
    <citation type="journal article" date="2018" name="Sci. Rep.">
        <title>Raphidocelis subcapitata (=Pseudokirchneriella subcapitata) provides an insight into genome evolution and environmental adaptations in the Sphaeropleales.</title>
        <authorList>
            <person name="Suzuki S."/>
            <person name="Yamaguchi H."/>
            <person name="Nakajima N."/>
            <person name="Kawachi M."/>
        </authorList>
    </citation>
    <scope>NUCLEOTIDE SEQUENCE [LARGE SCALE GENOMIC DNA]</scope>
    <source>
        <strain evidence="3 4">NIES-35</strain>
    </source>
</reference>
<dbReference type="InterPro" id="IPR039367">
    <property type="entry name" value="Och1-like"/>
</dbReference>
<dbReference type="PANTHER" id="PTHR31834:SF1">
    <property type="entry name" value="INITIATION-SPECIFIC ALPHA-1,6-MANNOSYLTRANSFERASE"/>
    <property type="match status" value="1"/>
</dbReference>
<keyword evidence="2" id="KW-0732">Signal</keyword>
<keyword evidence="3" id="KW-0808">Transferase</keyword>
<feature type="compositionally biased region" description="Gly residues" evidence="1">
    <location>
        <begin position="628"/>
        <end position="638"/>
    </location>
</feature>
<dbReference type="OrthoDB" id="513717at2759"/>
<sequence>MARPPAAPAPAALALALALALLLAPHAARAADPSVPAAGGAPAIAAPRPDRADVLPPHEAARAAAEAALKRSAPLQASAFPPHYANYSLANSRDTFEICKNQSGLAREIGLEELLPIYGLPRELLQHRRVNLATLSRVFAAAAPAARLVIAPLLAGEAELSAALHQDGRLPRLVHFTVRDKDALLPHQALSIATWARLNPGYSILLYDDDDIAAFMAAYHAHHLPLFHRLGSQVERTDLWRYLVLCTFGGVYADSDVVAGRPISDWAQDAGLLTGVENVFESLAAARRRDYTRVMQIVQWTIAARPGHPVVCRMGDYVAAHVEAEAAGSLVEEDRDHAILERTGPGIWSSSVHDYLRQHGVTPEDLVGGGRVGDVRLLPQSVFGCASSTVNLSDPMAWAYHMFKGSWRLHEPGKLLQFISHLYAHLFNSGGANGGAGASPAPAALLEEQGQGQEQEQRRQQQALGRRQLGGGPEEAEAKSGSGSGGGSSSGEVAERRLQQDGAGGSGGLQLQLQPLDAAAPAGGARRRLSLLPAASGLVVAAAVIVGAVAQRGGGKCAGGGGGSGRPCGGLRSSATGALSRVWGGARRLTAGSRAPSVASLSAAGATAALLPLSQPGKGAPGAERPPSGGGGGSGGGCAAASTATRQQGSNGAGVLKRSANSTQCLQSMQ</sequence>
<name>A0A2V0P903_9CHLO</name>
<proteinExistence type="predicted"/>
<evidence type="ECO:0000313" key="3">
    <source>
        <dbReference type="EMBL" id="GBF96338.1"/>
    </source>
</evidence>
<dbReference type="Proteomes" id="UP000247498">
    <property type="component" value="Unassembled WGS sequence"/>
</dbReference>
<feature type="chain" id="PRO_5016128790" evidence="2">
    <location>
        <begin position="31"/>
        <end position="670"/>
    </location>
</feature>
<gene>
    <name evidence="3" type="ORF">Rsub_09408</name>
</gene>
<dbReference type="STRING" id="307507.A0A2V0P903"/>
<dbReference type="GO" id="GO:0000136">
    <property type="term" value="C:mannan polymerase complex"/>
    <property type="evidence" value="ECO:0007669"/>
    <property type="project" value="TreeGrafter"/>
</dbReference>
<dbReference type="InParanoid" id="A0A2V0P903"/>
<comment type="caution">
    <text evidence="3">The sequence shown here is derived from an EMBL/GenBank/DDBJ whole genome shotgun (WGS) entry which is preliminary data.</text>
</comment>
<feature type="compositionally biased region" description="Low complexity" evidence="1">
    <location>
        <begin position="448"/>
        <end position="467"/>
    </location>
</feature>
<evidence type="ECO:0000256" key="1">
    <source>
        <dbReference type="SAM" id="MobiDB-lite"/>
    </source>
</evidence>
<dbReference type="InterPro" id="IPR029044">
    <property type="entry name" value="Nucleotide-diphossugar_trans"/>
</dbReference>
<dbReference type="GO" id="GO:0006487">
    <property type="term" value="P:protein N-linked glycosylation"/>
    <property type="evidence" value="ECO:0007669"/>
    <property type="project" value="TreeGrafter"/>
</dbReference>
<accession>A0A2V0P903</accession>
<dbReference type="AlphaFoldDB" id="A0A2V0P903"/>
<dbReference type="GO" id="GO:0000009">
    <property type="term" value="F:alpha-1,6-mannosyltransferase activity"/>
    <property type="evidence" value="ECO:0007669"/>
    <property type="project" value="InterPro"/>
</dbReference>
<feature type="compositionally biased region" description="Polar residues" evidence="1">
    <location>
        <begin position="659"/>
        <end position="670"/>
    </location>
</feature>